<proteinExistence type="predicted"/>
<sequence length="475" mass="55170">MVERFGLKFNPFPRAEAEQYRNEPEKLDIILFNYEKKKLVEYAKAIQNATVSFAVVGPWGTGKTLFLLYFYKLLRQLYGVDKVKFIYIKAPSNNEDLIKRLCNELGVSVSSRKLTELLEAVRQKIIDLVNNSYIVYIALDQLEETYRNISHDEAQVHEFVEILRGKLSAMVEKRYALGISIVEPAWGDLVARWPSITGIDAIRLKALEPEEVGLFIAKYLEKVRAPELVKKYNLEKEINENPTYPFTDDAVIEMYRLSSGVQRNICSWAYELLEKSKDKFERIDSYIVRLLIDKKLYLWQRSLEEILPYHSMRAAMVVKEIMAYIWNKYGSKYNIVWSGSIDRNIILTNISGKNIILYIAAKQTITVEDLQIITKYLQEGVTIDSEKLEIHSAIILHFTSQSTPYSKLVDPKASIWFMKIGEKLKRKIVFGDSVKEWGRLAAFYLHIKNELISYITSEDEEDLEIREILKILGLV</sequence>
<dbReference type="SUPFAM" id="SSF52540">
    <property type="entry name" value="P-loop containing nucleoside triphosphate hydrolases"/>
    <property type="match status" value="1"/>
</dbReference>
<dbReference type="EMBL" id="DSEU01000013">
    <property type="protein sequence ID" value="HEM66427.1"/>
    <property type="molecule type" value="Genomic_DNA"/>
</dbReference>
<accession>A0A7J2U289</accession>
<organism evidence="2">
    <name type="scientific">Ignisphaera aggregans</name>
    <dbReference type="NCBI Taxonomy" id="334771"/>
    <lineage>
        <taxon>Archaea</taxon>
        <taxon>Thermoproteota</taxon>
        <taxon>Thermoprotei</taxon>
        <taxon>Desulfurococcales</taxon>
        <taxon>Desulfurococcaceae</taxon>
        <taxon>Ignisphaera</taxon>
    </lineage>
</organism>
<gene>
    <name evidence="2" type="ORF">ENO26_02485</name>
</gene>
<evidence type="ECO:0000259" key="1">
    <source>
        <dbReference type="Pfam" id="PF13401"/>
    </source>
</evidence>
<dbReference type="InterPro" id="IPR052026">
    <property type="entry name" value="ExeA_AAA_ATPase_DNA-bind"/>
</dbReference>
<dbReference type="PANTHER" id="PTHR35894:SF1">
    <property type="entry name" value="PHOSPHORIBULOKINASE _ URIDINE KINASE FAMILY"/>
    <property type="match status" value="1"/>
</dbReference>
<dbReference type="GO" id="GO:0016887">
    <property type="term" value="F:ATP hydrolysis activity"/>
    <property type="evidence" value="ECO:0007669"/>
    <property type="project" value="InterPro"/>
</dbReference>
<feature type="domain" description="ORC1/DEAH AAA+ ATPase" evidence="1">
    <location>
        <begin position="53"/>
        <end position="145"/>
    </location>
</feature>
<name>A0A7J2U289_9CREN</name>
<comment type="caution">
    <text evidence="2">The sequence shown here is derived from an EMBL/GenBank/DDBJ whole genome shotgun (WGS) entry which is preliminary data.</text>
</comment>
<evidence type="ECO:0000313" key="2">
    <source>
        <dbReference type="EMBL" id="HEM66427.1"/>
    </source>
</evidence>
<dbReference type="Pfam" id="PF13401">
    <property type="entry name" value="AAA_22"/>
    <property type="match status" value="1"/>
</dbReference>
<dbReference type="AlphaFoldDB" id="A0A7J2U289"/>
<reference evidence="2" key="1">
    <citation type="journal article" date="2020" name="mSystems">
        <title>Genome- and Community-Level Interaction Insights into Carbon Utilization and Element Cycling Functions of Hydrothermarchaeota in Hydrothermal Sediment.</title>
        <authorList>
            <person name="Zhou Z."/>
            <person name="Liu Y."/>
            <person name="Xu W."/>
            <person name="Pan J."/>
            <person name="Luo Z.H."/>
            <person name="Li M."/>
        </authorList>
    </citation>
    <scope>NUCLEOTIDE SEQUENCE [LARGE SCALE GENOMIC DNA]</scope>
    <source>
        <strain evidence="2">SpSt-125</strain>
    </source>
</reference>
<dbReference type="InterPro" id="IPR027417">
    <property type="entry name" value="P-loop_NTPase"/>
</dbReference>
<dbReference type="PANTHER" id="PTHR35894">
    <property type="entry name" value="GENERAL SECRETION PATHWAY PROTEIN A-RELATED"/>
    <property type="match status" value="1"/>
</dbReference>
<protein>
    <recommendedName>
        <fullName evidence="1">ORC1/DEAH AAA+ ATPase domain-containing protein</fullName>
    </recommendedName>
</protein>
<dbReference type="InterPro" id="IPR049945">
    <property type="entry name" value="AAA_22"/>
</dbReference>
<dbReference type="Gene3D" id="3.40.50.300">
    <property type="entry name" value="P-loop containing nucleotide triphosphate hydrolases"/>
    <property type="match status" value="1"/>
</dbReference>